<feature type="compositionally biased region" description="Polar residues" evidence="1">
    <location>
        <begin position="203"/>
        <end position="223"/>
    </location>
</feature>
<organism evidence="2">
    <name type="scientific">Eremomyces bilateralis CBS 781.70</name>
    <dbReference type="NCBI Taxonomy" id="1392243"/>
    <lineage>
        <taxon>Eukaryota</taxon>
        <taxon>Fungi</taxon>
        <taxon>Dikarya</taxon>
        <taxon>Ascomycota</taxon>
        <taxon>Pezizomycotina</taxon>
        <taxon>Dothideomycetes</taxon>
        <taxon>Dothideomycetes incertae sedis</taxon>
        <taxon>Eremomycetales</taxon>
        <taxon>Eremomycetaceae</taxon>
        <taxon>Eremomyces</taxon>
    </lineage>
</organism>
<reference evidence="4" key="3">
    <citation type="submission" date="2025-04" db="UniProtKB">
        <authorList>
            <consortium name="RefSeq"/>
        </authorList>
    </citation>
    <scope>IDENTIFICATION</scope>
    <source>
        <strain evidence="4">CBS 781.70</strain>
    </source>
</reference>
<feature type="region of interest" description="Disordered" evidence="1">
    <location>
        <begin position="1"/>
        <end position="37"/>
    </location>
</feature>
<feature type="region of interest" description="Disordered" evidence="1">
    <location>
        <begin position="414"/>
        <end position="453"/>
    </location>
</feature>
<dbReference type="Proteomes" id="UP000504638">
    <property type="component" value="Unplaced"/>
</dbReference>
<feature type="compositionally biased region" description="Basic and acidic residues" evidence="1">
    <location>
        <begin position="693"/>
        <end position="706"/>
    </location>
</feature>
<evidence type="ECO:0000313" key="4">
    <source>
        <dbReference type="RefSeq" id="XP_033533835.1"/>
    </source>
</evidence>
<evidence type="ECO:0000256" key="1">
    <source>
        <dbReference type="SAM" id="MobiDB-lite"/>
    </source>
</evidence>
<feature type="region of interest" description="Disordered" evidence="1">
    <location>
        <begin position="550"/>
        <end position="710"/>
    </location>
</feature>
<accession>A0A6G1G2C3</accession>
<feature type="compositionally biased region" description="Polar residues" evidence="1">
    <location>
        <begin position="652"/>
        <end position="673"/>
    </location>
</feature>
<feature type="compositionally biased region" description="Low complexity" evidence="1">
    <location>
        <begin position="341"/>
        <end position="351"/>
    </location>
</feature>
<name>A0A6G1G2C3_9PEZI</name>
<keyword evidence="3" id="KW-1185">Reference proteome</keyword>
<dbReference type="RefSeq" id="XP_033533835.1">
    <property type="nucleotide sequence ID" value="XM_033681876.1"/>
</dbReference>
<gene>
    <name evidence="2 4" type="ORF">P152DRAFT_482249</name>
</gene>
<feature type="region of interest" description="Disordered" evidence="1">
    <location>
        <begin position="93"/>
        <end position="146"/>
    </location>
</feature>
<dbReference type="GeneID" id="54422446"/>
<feature type="compositionally biased region" description="Basic and acidic residues" evidence="1">
    <location>
        <begin position="352"/>
        <end position="368"/>
    </location>
</feature>
<evidence type="ECO:0000313" key="2">
    <source>
        <dbReference type="EMBL" id="KAF1812204.1"/>
    </source>
</evidence>
<evidence type="ECO:0000313" key="3">
    <source>
        <dbReference type="Proteomes" id="UP000504638"/>
    </source>
</evidence>
<sequence length="750" mass="81098">MPVELIFPLSNEDPPSRPSRSTPPPHDPYHPIFSPGALPLPKVHRGWERAPESPFVKRGPSHKIWKRYDGAQLVGGMATENADGEVRRVEGAARAVKRQKIGGAEGRSTQVEEEEEWGTPRRKRAAPQISAVQDFPGPNSPTGAVSVSVGEIASTPTRIQRDGTLEPTVVEGDANSCENIINTTATDHMEGPNPVSTGGEESCGQSGNPSVEAGETQSPSDSEYATAGAEHDPLVNERVANDAETETSTTDNEGSEHEATETMRLENDQVLHFMVPPAVDNSTELCVLGAPDTTTDENEAASLDEDTMSPTQEVTLTGPQFPNIHLDYDTEILKDFLSRAAASKASKSTNATRRESIENRRDSDKVREALSSPTKALQEKELASPTMNLELPSMPMVPNIPKENSTIELSLSTDGANDAVSNKPWTGEEDTITSSWNPRRSLRARPPVDPQTQTKKIKISLNDTHETIKLRTETRELANMTRRNTGRNKFGAQNVRYRLKSLATDSENLFEELPGESVNASEKRKQLQWHESVDEMEVIREAAAKAIDAVPSTTEEAQVDDLVVPSPARRSLRARSASQRQRTPRTKRTKGLGSTNGTPGKVPKNSMLDTAQEEASTAAEEQSGKQPTTTTTSKSNISSLPKPAPLPAVSLSVVSESTPTTRSLKPPTTNALTTKPEGALNADNGSDAASEPAVKEPTPRPVERKSRLVPPRKVKLDAIAPLVEGKENRLGVAKKLGGGAGEARKRRVRG</sequence>
<proteinExistence type="predicted"/>
<protein>
    <submittedName>
        <fullName evidence="2 4">Uncharacterized protein</fullName>
    </submittedName>
</protein>
<feature type="region of interest" description="Disordered" evidence="1">
    <location>
        <begin position="341"/>
        <end position="394"/>
    </location>
</feature>
<dbReference type="AlphaFoldDB" id="A0A6G1G2C3"/>
<feature type="compositionally biased region" description="Polar residues" evidence="1">
    <location>
        <begin position="414"/>
        <end position="424"/>
    </location>
</feature>
<feature type="compositionally biased region" description="Low complexity" evidence="1">
    <location>
        <begin position="565"/>
        <end position="581"/>
    </location>
</feature>
<dbReference type="EMBL" id="ML975158">
    <property type="protein sequence ID" value="KAF1812204.1"/>
    <property type="molecule type" value="Genomic_DNA"/>
</dbReference>
<reference evidence="2 4" key="1">
    <citation type="submission" date="2020-01" db="EMBL/GenBank/DDBJ databases">
        <authorList>
            <consortium name="DOE Joint Genome Institute"/>
            <person name="Haridas S."/>
            <person name="Albert R."/>
            <person name="Binder M."/>
            <person name="Bloem J."/>
            <person name="Labutti K."/>
            <person name="Salamov A."/>
            <person name="Andreopoulos B."/>
            <person name="Baker S.E."/>
            <person name="Barry K."/>
            <person name="Bills G."/>
            <person name="Bluhm B.H."/>
            <person name="Cannon C."/>
            <person name="Castanera R."/>
            <person name="Culley D.E."/>
            <person name="Daum C."/>
            <person name="Ezra D."/>
            <person name="Gonzalez J.B."/>
            <person name="Henrissat B."/>
            <person name="Kuo A."/>
            <person name="Liang C."/>
            <person name="Lipzen A."/>
            <person name="Lutzoni F."/>
            <person name="Magnuson J."/>
            <person name="Mondo S."/>
            <person name="Nolan M."/>
            <person name="Ohm R."/>
            <person name="Pangilinan J."/>
            <person name="Park H.-J."/>
            <person name="Ramirez L."/>
            <person name="Alfaro M."/>
            <person name="Sun H."/>
            <person name="Tritt A."/>
            <person name="Yoshinaga Y."/>
            <person name="Zwiers L.-H."/>
            <person name="Turgeon B.G."/>
            <person name="Goodwin S.B."/>
            <person name="Spatafora J.W."/>
            <person name="Crous P.W."/>
            <person name="Grigoriev I.V."/>
        </authorList>
    </citation>
    <scope>NUCLEOTIDE SEQUENCE</scope>
    <source>
        <strain evidence="2 4">CBS 781.70</strain>
    </source>
</reference>
<dbReference type="OrthoDB" id="4207369at2759"/>
<reference evidence="4" key="2">
    <citation type="submission" date="2020-04" db="EMBL/GenBank/DDBJ databases">
        <authorList>
            <consortium name="NCBI Genome Project"/>
        </authorList>
    </citation>
    <scope>NUCLEOTIDE SEQUENCE</scope>
    <source>
        <strain evidence="4">CBS 781.70</strain>
    </source>
</reference>
<feature type="region of interest" description="Disordered" evidence="1">
    <location>
        <begin position="184"/>
        <end position="236"/>
    </location>
</feature>